<proteinExistence type="predicted"/>
<gene>
    <name evidence="2" type="ORF">C7383_102327</name>
</gene>
<feature type="domain" description="PucR C-terminal helix-turn-helix" evidence="1">
    <location>
        <begin position="452"/>
        <end position="498"/>
    </location>
</feature>
<evidence type="ECO:0000313" key="2">
    <source>
        <dbReference type="EMBL" id="PWJ78191.1"/>
    </source>
</evidence>
<reference evidence="2 3" key="1">
    <citation type="submission" date="2018-05" db="EMBL/GenBank/DDBJ databases">
        <authorList>
            <person name="Goeker M."/>
            <person name="Huntemann M."/>
            <person name="Clum A."/>
            <person name="Pillay M."/>
            <person name="Palaniappan K."/>
            <person name="Varghese N."/>
            <person name="Mikhailova N."/>
            <person name="Stamatis D."/>
            <person name="Reddy T."/>
            <person name="Daum C."/>
            <person name="Shapiro N."/>
            <person name="Ivanova N."/>
            <person name="Kyrpides N."/>
            <person name="Woyke T."/>
        </authorList>
    </citation>
    <scope>NUCLEOTIDE SEQUENCE [LARGE SCALE GENOMIC DNA]</scope>
    <source>
        <strain evidence="2 3">DSM 26524</strain>
    </source>
</reference>
<protein>
    <submittedName>
        <fullName evidence="2">PucR-like helix-turn-helix protein</fullName>
    </submittedName>
</protein>
<evidence type="ECO:0000313" key="3">
    <source>
        <dbReference type="Proteomes" id="UP000245412"/>
    </source>
</evidence>
<accession>A0AB73T876</accession>
<evidence type="ECO:0000259" key="1">
    <source>
        <dbReference type="Pfam" id="PF13556"/>
    </source>
</evidence>
<dbReference type="Pfam" id="PF13556">
    <property type="entry name" value="HTH_30"/>
    <property type="match status" value="1"/>
</dbReference>
<dbReference type="EMBL" id="QGGY01000002">
    <property type="protein sequence ID" value="PWJ78191.1"/>
    <property type="molecule type" value="Genomic_DNA"/>
</dbReference>
<dbReference type="Gene3D" id="1.10.10.2840">
    <property type="entry name" value="PucR C-terminal helix-turn-helix domain"/>
    <property type="match status" value="1"/>
</dbReference>
<name>A0AB73T876_9FIRM</name>
<keyword evidence="3" id="KW-1185">Reference proteome</keyword>
<dbReference type="InterPro" id="IPR042070">
    <property type="entry name" value="PucR_C-HTH_sf"/>
</dbReference>
<dbReference type="AlphaFoldDB" id="A0AB73T876"/>
<dbReference type="RefSeq" id="WP_109625122.1">
    <property type="nucleotide sequence ID" value="NZ_CABJAT010000002.1"/>
</dbReference>
<dbReference type="PANTHER" id="PTHR33744">
    <property type="entry name" value="CARBOHYDRATE DIACID REGULATOR"/>
    <property type="match status" value="1"/>
</dbReference>
<comment type="caution">
    <text evidence="2">The sequence shown here is derived from an EMBL/GenBank/DDBJ whole genome shotgun (WGS) entry which is preliminary data.</text>
</comment>
<organism evidence="2 3">
    <name type="scientific">Murimonas intestini</name>
    <dbReference type="NCBI Taxonomy" id="1337051"/>
    <lineage>
        <taxon>Bacteria</taxon>
        <taxon>Bacillati</taxon>
        <taxon>Bacillota</taxon>
        <taxon>Clostridia</taxon>
        <taxon>Lachnospirales</taxon>
        <taxon>Lachnospiraceae</taxon>
        <taxon>Murimonas</taxon>
    </lineage>
</organism>
<dbReference type="Proteomes" id="UP000245412">
    <property type="component" value="Unassembled WGS sequence"/>
</dbReference>
<sequence length="528" mass="61883">MAIFDLLKLKLQEDIIFSRFSGKNFRIESVDILTEKTVLCDRMICISNEKTASSIIQTRKSQCSGISAIFLVSAQPSKNRVLQELSEKYNLNIIMASRSENELNLAVTQAMNYYLSASRFFKKLWSCQDMVQVINQVSKFLGEEALVMNSFGNLVYQTANFNTSIKAHITRQFHDICSGTDKDSFDRCRIGNMPETPFIYVKLWQSNFLYGILFITTSNHTIHDYRWLLKHLFDCLTRLIYSDTRTNPNVPPRFSIIWKEIMDKRFSSSEELRNRFLHSGYRIDTFSRLMVVQMNQPTEQLEYLYLQLYPLLKNFFPDSQITLYLGTIVILNWEAERNYNLSLSPEIAVQLEELLKKYNSYICVGWGTRDMSWLPALYNFSHKVLYLHYQIEDKYQESRIIHYGNYCPMLITDLCVQHARTEGSTKSVMLLCHPAVINLYRYDLKHKTNLENTLFHYLINHHSLEQTAASLFMHRNTVVNKLRKIKELVSMDLTAPENQPHLIFSHYVLHYCISMVDPGFVTTYPLNR</sequence>
<dbReference type="InterPro" id="IPR051448">
    <property type="entry name" value="CdaR-like_regulators"/>
</dbReference>
<dbReference type="InterPro" id="IPR025736">
    <property type="entry name" value="PucR_C-HTH_dom"/>
</dbReference>